<proteinExistence type="predicted"/>
<reference evidence="1 2" key="1">
    <citation type="submission" date="2021-03" db="EMBL/GenBank/DDBJ databases">
        <title>Antimicrobial resistance genes in bacteria isolated from Japanese honey, and their potential for conferring macrolide and lincosamide resistance in the American foulbrood pathogen Paenibacillus larvae.</title>
        <authorList>
            <person name="Okamoto M."/>
            <person name="Kumagai M."/>
            <person name="Kanamori H."/>
            <person name="Takamatsu D."/>
        </authorList>
    </citation>
    <scope>NUCLEOTIDE SEQUENCE [LARGE SCALE GENOMIC DNA]</scope>
    <source>
        <strain evidence="1 2">J1TS3</strain>
    </source>
</reference>
<accession>A0ABQ4KA68</accession>
<dbReference type="Proteomes" id="UP000680279">
    <property type="component" value="Unassembled WGS sequence"/>
</dbReference>
<comment type="caution">
    <text evidence="1">The sequence shown here is derived from an EMBL/GenBank/DDBJ whole genome shotgun (WGS) entry which is preliminary data.</text>
</comment>
<keyword evidence="2" id="KW-1185">Reference proteome</keyword>
<dbReference type="RefSeq" id="WP_212963722.1">
    <property type="nucleotide sequence ID" value="NZ_BOQT01000018.1"/>
</dbReference>
<gene>
    <name evidence="1" type="ORF">J1TS3_37400</name>
</gene>
<name>A0ABQ4KA68_9BACI</name>
<dbReference type="EMBL" id="BOQT01000018">
    <property type="protein sequence ID" value="GIN22606.1"/>
    <property type="molecule type" value="Genomic_DNA"/>
</dbReference>
<evidence type="ECO:0000313" key="2">
    <source>
        <dbReference type="Proteomes" id="UP000680279"/>
    </source>
</evidence>
<sequence>MKKLYTEKQFSTYLKFHNEIANESVINENIMIFVEMKDWIEENNLSPIAVDQMDKRMIEEEAGDIPKLRRVK</sequence>
<protein>
    <submittedName>
        <fullName evidence="1">Uncharacterized protein</fullName>
    </submittedName>
</protein>
<organism evidence="1 2">
    <name type="scientific">Siminovitchia fordii</name>
    <dbReference type="NCBI Taxonomy" id="254759"/>
    <lineage>
        <taxon>Bacteria</taxon>
        <taxon>Bacillati</taxon>
        <taxon>Bacillota</taxon>
        <taxon>Bacilli</taxon>
        <taxon>Bacillales</taxon>
        <taxon>Bacillaceae</taxon>
        <taxon>Siminovitchia</taxon>
    </lineage>
</organism>
<evidence type="ECO:0000313" key="1">
    <source>
        <dbReference type="EMBL" id="GIN22606.1"/>
    </source>
</evidence>